<evidence type="ECO:0000313" key="4">
    <source>
        <dbReference type="Proteomes" id="UP000001880"/>
    </source>
</evidence>
<feature type="domain" description="SMODS-associated and fused to various effectors" evidence="2">
    <location>
        <begin position="85"/>
        <end position="266"/>
    </location>
</feature>
<dbReference type="NCBIfam" id="NF033611">
    <property type="entry name" value="SAVED"/>
    <property type="match status" value="1"/>
</dbReference>
<accession>D0LHT2</accession>
<evidence type="ECO:0000259" key="2">
    <source>
        <dbReference type="Pfam" id="PF18145"/>
    </source>
</evidence>
<evidence type="ECO:0000313" key="3">
    <source>
        <dbReference type="EMBL" id="ACY14761.1"/>
    </source>
</evidence>
<feature type="region of interest" description="Disordered" evidence="1">
    <location>
        <begin position="254"/>
        <end position="279"/>
    </location>
</feature>
<dbReference type="RefSeq" id="WP_012827369.1">
    <property type="nucleotide sequence ID" value="NC_013440.1"/>
</dbReference>
<dbReference type="EMBL" id="CP001804">
    <property type="protein sequence ID" value="ACY14761.1"/>
    <property type="molecule type" value="Genomic_DNA"/>
</dbReference>
<reference evidence="3 4" key="1">
    <citation type="journal article" date="2010" name="Stand. Genomic Sci.">
        <title>Complete genome sequence of Haliangium ochraceum type strain (SMP-2).</title>
        <authorList>
            <consortium name="US DOE Joint Genome Institute (JGI-PGF)"/>
            <person name="Ivanova N."/>
            <person name="Daum C."/>
            <person name="Lang E."/>
            <person name="Abt B."/>
            <person name="Kopitz M."/>
            <person name="Saunders E."/>
            <person name="Lapidus A."/>
            <person name="Lucas S."/>
            <person name="Glavina Del Rio T."/>
            <person name="Nolan M."/>
            <person name="Tice H."/>
            <person name="Copeland A."/>
            <person name="Cheng J.F."/>
            <person name="Chen F."/>
            <person name="Bruce D."/>
            <person name="Goodwin L."/>
            <person name="Pitluck S."/>
            <person name="Mavromatis K."/>
            <person name="Pati A."/>
            <person name="Mikhailova N."/>
            <person name="Chen A."/>
            <person name="Palaniappan K."/>
            <person name="Land M."/>
            <person name="Hauser L."/>
            <person name="Chang Y.J."/>
            <person name="Jeffries C.D."/>
            <person name="Detter J.C."/>
            <person name="Brettin T."/>
            <person name="Rohde M."/>
            <person name="Goker M."/>
            <person name="Bristow J."/>
            <person name="Markowitz V."/>
            <person name="Eisen J.A."/>
            <person name="Hugenholtz P."/>
            <person name="Kyrpides N.C."/>
            <person name="Klenk H.P."/>
        </authorList>
    </citation>
    <scope>NUCLEOTIDE SEQUENCE [LARGE SCALE GENOMIC DNA]</scope>
    <source>
        <strain evidence="4">DSM 14365 / CIP 107738 / JCM 11303 / AJ 13395 / SMP-2</strain>
    </source>
</reference>
<gene>
    <name evidence="3" type="ordered locus">Hoch_2216</name>
</gene>
<dbReference type="InterPro" id="IPR040836">
    <property type="entry name" value="SAVED"/>
</dbReference>
<name>D0LHT2_HALO1</name>
<protein>
    <recommendedName>
        <fullName evidence="2">SMODS-associated and fused to various effectors domain-containing protein</fullName>
    </recommendedName>
</protein>
<keyword evidence="4" id="KW-1185">Reference proteome</keyword>
<dbReference type="STRING" id="502025.Hoch_2216"/>
<dbReference type="Pfam" id="PF18145">
    <property type="entry name" value="SAVED"/>
    <property type="match status" value="1"/>
</dbReference>
<proteinExistence type="predicted"/>
<dbReference type="Proteomes" id="UP000001880">
    <property type="component" value="Chromosome"/>
</dbReference>
<sequence length="609" mass="68415">MTQASAPEKFILLSQSGLFPIAHEDMARAASAYHPGCLQRELQLDLREASAHALASGDWSAARRAVDEAFAARIEPVREQCPGYTFLYFGSAPVPLAFHLGTRLGTGAIIDIVPRDHATGAWQWRERAPRAELVPATLPDERDRSEGVAIVRVSSSHRVDPVLTRELVREQTYETLLFEVDIALRAPAEDAFSNVAEMCALAAEFRRVLDAIGERFPGIRRVHLFASVQPGVALLLGAQVSRMHPEIQTYQYRRDGDRGARHEPALVSNGRGRRPPRVLSDDEIQRAAQDRVHLSEDLERMKGFADNASERSNATGDTWLHQVLGARESERAPALQAPPWAFLPPLVKTELMRTEIEREITSVDDSFCLDADSKRWRLDDRWLAQLAERLPDDGERRCALRLLLLHEAAHRGPQGLTRATSQGMGRFPKVLEEIDYHADLWAMLHERALEALQPTRGELGDVAGYFCKLIGIATETMWAFDDGGEPLPEIQIRRLNRYLIWYWQWLHLKVAGQSSGSERLTLAEALEILSSRPHIELAGPRIRAHDQRVFYLLEDRPSVPELAVYHEGKLFRFGHTLPFDIPTLLSAIAARDGEAALEILRAAAEHILR</sequence>
<feature type="compositionally biased region" description="Basic and acidic residues" evidence="1">
    <location>
        <begin position="254"/>
        <end position="264"/>
    </location>
</feature>
<dbReference type="OrthoDB" id="583504at2"/>
<dbReference type="eggNOG" id="COG1409">
    <property type="taxonomic scope" value="Bacteria"/>
</dbReference>
<evidence type="ECO:0000256" key="1">
    <source>
        <dbReference type="SAM" id="MobiDB-lite"/>
    </source>
</evidence>
<organism evidence="3 4">
    <name type="scientific">Haliangium ochraceum (strain DSM 14365 / JCM 11303 / SMP-2)</name>
    <dbReference type="NCBI Taxonomy" id="502025"/>
    <lineage>
        <taxon>Bacteria</taxon>
        <taxon>Pseudomonadati</taxon>
        <taxon>Myxococcota</taxon>
        <taxon>Polyangia</taxon>
        <taxon>Haliangiales</taxon>
        <taxon>Kofleriaceae</taxon>
        <taxon>Haliangium</taxon>
    </lineage>
</organism>
<dbReference type="KEGG" id="hoh:Hoch_2216"/>
<dbReference type="HOGENOM" id="CLU_448177_0_0_7"/>
<dbReference type="AlphaFoldDB" id="D0LHT2"/>